<accession>A0ABX8BLV6</accession>
<evidence type="ECO:0000259" key="1">
    <source>
        <dbReference type="Pfam" id="PF04149"/>
    </source>
</evidence>
<proteinExistence type="predicted"/>
<evidence type="ECO:0000313" key="2">
    <source>
        <dbReference type="EMBL" id="QUX23034.1"/>
    </source>
</evidence>
<dbReference type="Proteomes" id="UP000676079">
    <property type="component" value="Chromosome"/>
</dbReference>
<gene>
    <name evidence="2" type="ORF">KGD84_01080</name>
</gene>
<keyword evidence="3" id="KW-1185">Reference proteome</keyword>
<evidence type="ECO:0000313" key="3">
    <source>
        <dbReference type="Proteomes" id="UP000676079"/>
    </source>
</evidence>
<dbReference type="EMBL" id="CP074133">
    <property type="protein sequence ID" value="QUX23034.1"/>
    <property type="molecule type" value="Genomic_DNA"/>
</dbReference>
<dbReference type="Pfam" id="PF04149">
    <property type="entry name" value="DUF397"/>
    <property type="match status" value="1"/>
</dbReference>
<organism evidence="2 3">
    <name type="scientific">Nocardiopsis changdeensis</name>
    <dbReference type="NCBI Taxonomy" id="2831969"/>
    <lineage>
        <taxon>Bacteria</taxon>
        <taxon>Bacillati</taxon>
        <taxon>Actinomycetota</taxon>
        <taxon>Actinomycetes</taxon>
        <taxon>Streptosporangiales</taxon>
        <taxon>Nocardiopsidaceae</taxon>
        <taxon>Nocardiopsis</taxon>
    </lineage>
</organism>
<sequence>MEKWHKSSHSSGEGSCVEVAEGPLVLVRDTQNRPLGHLDYNPDAWTAFLHGVKNRAS</sequence>
<feature type="domain" description="DUF397" evidence="1">
    <location>
        <begin position="3"/>
        <end position="53"/>
    </location>
</feature>
<dbReference type="InterPro" id="IPR007278">
    <property type="entry name" value="DUF397"/>
</dbReference>
<protein>
    <submittedName>
        <fullName evidence="2">DUF397 domain-containing protein</fullName>
    </submittedName>
</protein>
<name>A0ABX8BLV6_9ACTN</name>
<reference evidence="2 3" key="1">
    <citation type="submission" date="2021-05" db="EMBL/GenBank/DDBJ databases">
        <title>Direct Submission.</title>
        <authorList>
            <person name="Li K."/>
            <person name="Gao J."/>
        </authorList>
    </citation>
    <scope>NUCLEOTIDE SEQUENCE [LARGE SCALE GENOMIC DNA]</scope>
    <source>
        <strain evidence="2 3">Mg02</strain>
    </source>
</reference>